<dbReference type="GO" id="GO:0022625">
    <property type="term" value="C:cytosolic large ribosomal subunit"/>
    <property type="evidence" value="ECO:0007669"/>
    <property type="project" value="TreeGrafter"/>
</dbReference>
<evidence type="ECO:0000256" key="3">
    <source>
        <dbReference type="ARBA" id="ARBA00023274"/>
    </source>
</evidence>
<evidence type="ECO:0000256" key="2">
    <source>
        <dbReference type="ARBA" id="ARBA00022980"/>
    </source>
</evidence>
<dbReference type="AlphaFoldDB" id="A0A192ZI44"/>
<dbReference type="InterPro" id="IPR036351">
    <property type="entry name" value="Ribosomal_eL32_sf"/>
</dbReference>
<organism evidence="4">
    <name type="scientific">Stygiella incarcerata</name>
    <dbReference type="NCBI Taxonomy" id="1712417"/>
    <lineage>
        <taxon>Eukaryota</taxon>
        <taxon>Discoba</taxon>
        <taxon>Jakobida</taxon>
        <taxon>Andalucina</taxon>
        <taxon>Stygiellidae</taxon>
        <taxon>Stygiella</taxon>
    </lineage>
</organism>
<dbReference type="PANTHER" id="PTHR23413">
    <property type="entry name" value="60S RIBOSOMAL PROTEIN L32 AND DNA-DIRECTED RNA POLYMERASE II, SUBUNIT N"/>
    <property type="match status" value="1"/>
</dbReference>
<comment type="similarity">
    <text evidence="1">Belongs to the eukaryotic ribosomal protein eL32 family.</text>
</comment>
<keyword evidence="3" id="KW-0687">Ribonucleoprotein</keyword>
<accession>A0A192ZI44</accession>
<dbReference type="InterPro" id="IPR001515">
    <property type="entry name" value="Ribosomal_eL32"/>
</dbReference>
<gene>
    <name evidence="4" type="primary">rpl32</name>
</gene>
<dbReference type="Pfam" id="PF01655">
    <property type="entry name" value="Ribosomal_L32e"/>
    <property type="match status" value="1"/>
</dbReference>
<proteinExistence type="evidence at transcript level"/>
<reference evidence="4" key="1">
    <citation type="submission" date="2016-05" db="EMBL/GenBank/DDBJ databases">
        <title>Novel hydrogenosomes in the microaerophilic jakobid Stygiella incarcerata.</title>
        <authorList>
            <person name="Leger M.M."/>
            <person name="Eme L."/>
            <person name="Hug L.A."/>
            <person name="Roger A.J."/>
        </authorList>
    </citation>
    <scope>NUCLEOTIDE SEQUENCE</scope>
</reference>
<dbReference type="GO" id="GO:0003735">
    <property type="term" value="F:structural constituent of ribosome"/>
    <property type="evidence" value="ECO:0007669"/>
    <property type="project" value="InterPro"/>
</dbReference>
<evidence type="ECO:0000256" key="1">
    <source>
        <dbReference type="ARBA" id="ARBA00008431"/>
    </source>
</evidence>
<dbReference type="CDD" id="cd00513">
    <property type="entry name" value="Ribosomal_L32_L32e"/>
    <property type="match status" value="1"/>
</dbReference>
<dbReference type="GO" id="GO:0006412">
    <property type="term" value="P:translation"/>
    <property type="evidence" value="ECO:0007669"/>
    <property type="project" value="InterPro"/>
</dbReference>
<dbReference type="PANTHER" id="PTHR23413:SF1">
    <property type="entry name" value="RIBOSOMAL PROTEIN L32"/>
    <property type="match status" value="1"/>
</dbReference>
<protein>
    <submittedName>
        <fullName evidence="4">60S ribosomal protein L32-2</fullName>
    </submittedName>
</protein>
<dbReference type="SUPFAM" id="SSF52042">
    <property type="entry name" value="Ribosomal protein L32e"/>
    <property type="match status" value="1"/>
</dbReference>
<dbReference type="SMART" id="SM01393">
    <property type="entry name" value="Ribosomal_L32e"/>
    <property type="match status" value="1"/>
</dbReference>
<dbReference type="EMBL" id="KX235468">
    <property type="protein sequence ID" value="ANM86197.1"/>
    <property type="molecule type" value="mRNA"/>
</dbReference>
<sequence>MVKQTKTPPTRVAIVKKRTKKFVRHHGLRYDRLGRSSWRFPHGIDSCARRQFKGSIRLPGAGYGSNKKTRFMHRDGLFHFRVVNVADLEALIVNNKKFAIQLASCVSAMKRKEIIKRADIIGVKVVNRDARLKAEEDE</sequence>
<evidence type="ECO:0000313" key="4">
    <source>
        <dbReference type="EMBL" id="ANM86197.1"/>
    </source>
</evidence>
<name>A0A192ZI44_9EUKA</name>
<keyword evidence="2 4" id="KW-0689">Ribosomal protein</keyword>